<accession>A0A061J2G3</accession>
<keyword evidence="14" id="KW-1185">Reference proteome</keyword>
<organism evidence="13 14">
    <name type="scientific">Trypanosoma rangeli SC58</name>
    <dbReference type="NCBI Taxonomy" id="429131"/>
    <lineage>
        <taxon>Eukaryota</taxon>
        <taxon>Discoba</taxon>
        <taxon>Euglenozoa</taxon>
        <taxon>Kinetoplastea</taxon>
        <taxon>Metakinetoplastina</taxon>
        <taxon>Trypanosomatida</taxon>
        <taxon>Trypanosomatidae</taxon>
        <taxon>Trypanosoma</taxon>
        <taxon>Herpetosoma</taxon>
    </lineage>
</organism>
<dbReference type="VEuPathDB" id="TriTrypDB:TRSC58_03963"/>
<keyword evidence="3 10" id="KW-0808">Transferase</keyword>
<dbReference type="InterPro" id="IPR039859">
    <property type="entry name" value="PFA4/ZDH16/20/ERF2-like"/>
</dbReference>
<dbReference type="AlphaFoldDB" id="A0A061J2G3"/>
<name>A0A061J2G3_TRYRA</name>
<evidence type="ECO:0000256" key="5">
    <source>
        <dbReference type="ARBA" id="ARBA00022989"/>
    </source>
</evidence>
<dbReference type="Pfam" id="PF01529">
    <property type="entry name" value="DHHC"/>
    <property type="match status" value="1"/>
</dbReference>
<reference evidence="13 14" key="1">
    <citation type="submission" date="2013-07" db="EMBL/GenBank/DDBJ databases">
        <authorList>
            <person name="Stoco P.H."/>
            <person name="Wagner G."/>
            <person name="Gerber A."/>
            <person name="Zaha A."/>
            <person name="Thompson C."/>
            <person name="Bartholomeu D.C."/>
            <person name="Luckemeyer D.D."/>
            <person name="Bahia D."/>
            <person name="Loreto E."/>
            <person name="Prestes E.B."/>
            <person name="Lima F.M."/>
            <person name="Rodrigues-Luiz G."/>
            <person name="Vallejo G.A."/>
            <person name="Filho J.F."/>
            <person name="Monteiro K.M."/>
            <person name="Tyler K.M."/>
            <person name="de Almeida L.G."/>
            <person name="Ortiz M.F."/>
            <person name="Siervo M.A."/>
            <person name="de Moraes M.H."/>
            <person name="Cunha O.L."/>
            <person name="Mendonca-Neto R."/>
            <person name="Silva R."/>
            <person name="Teixeira S.M."/>
            <person name="Murta S.M."/>
            <person name="Sincero T.C."/>
            <person name="Mendes T.A."/>
            <person name="Urmenyi T.P."/>
            <person name="Silva V.G."/>
            <person name="da Rocha W.D."/>
            <person name="Andersson B."/>
            <person name="Romanha A.J."/>
            <person name="Steindel M."/>
            <person name="de Vasconcelos A.T."/>
            <person name="Grisard E.C."/>
        </authorList>
    </citation>
    <scope>NUCLEOTIDE SEQUENCE [LARGE SCALE GENOMIC DNA]</scope>
    <source>
        <strain evidence="13 14">SC58</strain>
    </source>
</reference>
<feature type="signal peptide" evidence="11">
    <location>
        <begin position="1"/>
        <end position="30"/>
    </location>
</feature>
<dbReference type="PANTHER" id="PTHR22883">
    <property type="entry name" value="ZINC FINGER DHHC DOMAIN CONTAINING PROTEIN"/>
    <property type="match status" value="1"/>
</dbReference>
<protein>
    <recommendedName>
        <fullName evidence="10">Palmitoyltransferase</fullName>
        <ecNumber evidence="10">2.3.1.225</ecNumber>
    </recommendedName>
</protein>
<comment type="domain">
    <text evidence="10">The DHHC domain is required for palmitoyltransferase activity.</text>
</comment>
<feature type="transmembrane region" description="Helical" evidence="10">
    <location>
        <begin position="193"/>
        <end position="211"/>
    </location>
</feature>
<comment type="catalytic activity">
    <reaction evidence="10">
        <text>L-cysteinyl-[protein] + hexadecanoyl-CoA = S-hexadecanoyl-L-cysteinyl-[protein] + CoA</text>
        <dbReference type="Rhea" id="RHEA:36683"/>
        <dbReference type="Rhea" id="RHEA-COMP:10131"/>
        <dbReference type="Rhea" id="RHEA-COMP:11032"/>
        <dbReference type="ChEBI" id="CHEBI:29950"/>
        <dbReference type="ChEBI" id="CHEBI:57287"/>
        <dbReference type="ChEBI" id="CHEBI:57379"/>
        <dbReference type="ChEBI" id="CHEBI:74151"/>
        <dbReference type="EC" id="2.3.1.225"/>
    </reaction>
</comment>
<evidence type="ECO:0000313" key="14">
    <source>
        <dbReference type="Proteomes" id="UP000031737"/>
    </source>
</evidence>
<feature type="chain" id="PRO_5001601275" description="Palmitoyltransferase" evidence="11">
    <location>
        <begin position="31"/>
        <end position="333"/>
    </location>
</feature>
<evidence type="ECO:0000256" key="6">
    <source>
        <dbReference type="ARBA" id="ARBA00023136"/>
    </source>
</evidence>
<keyword evidence="8" id="KW-0449">Lipoprotein</keyword>
<feature type="domain" description="Palmitoyltransferase DHHC" evidence="12">
    <location>
        <begin position="148"/>
        <end position="292"/>
    </location>
</feature>
<keyword evidence="4 10" id="KW-0812">Transmembrane</keyword>
<evidence type="ECO:0000256" key="2">
    <source>
        <dbReference type="ARBA" id="ARBA00008574"/>
    </source>
</evidence>
<feature type="transmembrane region" description="Helical" evidence="10">
    <location>
        <begin position="252"/>
        <end position="283"/>
    </location>
</feature>
<keyword evidence="11" id="KW-0732">Signal</keyword>
<dbReference type="EMBL" id="AUPL01003963">
    <property type="protein sequence ID" value="ESL08336.1"/>
    <property type="molecule type" value="Genomic_DNA"/>
</dbReference>
<evidence type="ECO:0000256" key="1">
    <source>
        <dbReference type="ARBA" id="ARBA00004127"/>
    </source>
</evidence>
<comment type="caution">
    <text evidence="13">The sequence shown here is derived from an EMBL/GenBank/DDBJ whole genome shotgun (WGS) entry which is preliminary data.</text>
</comment>
<dbReference type="InterPro" id="IPR001594">
    <property type="entry name" value="Palmitoyltrfase_DHHC"/>
</dbReference>
<dbReference type="Proteomes" id="UP000031737">
    <property type="component" value="Unassembled WGS sequence"/>
</dbReference>
<evidence type="ECO:0000259" key="12">
    <source>
        <dbReference type="Pfam" id="PF01529"/>
    </source>
</evidence>
<dbReference type="PROSITE" id="PS50216">
    <property type="entry name" value="DHHC"/>
    <property type="match status" value="1"/>
</dbReference>
<dbReference type="GO" id="GO:0006612">
    <property type="term" value="P:protein targeting to membrane"/>
    <property type="evidence" value="ECO:0007669"/>
    <property type="project" value="TreeGrafter"/>
</dbReference>
<evidence type="ECO:0000256" key="7">
    <source>
        <dbReference type="ARBA" id="ARBA00023139"/>
    </source>
</evidence>
<dbReference type="GO" id="GO:0005794">
    <property type="term" value="C:Golgi apparatus"/>
    <property type="evidence" value="ECO:0007669"/>
    <property type="project" value="TreeGrafter"/>
</dbReference>
<evidence type="ECO:0000256" key="11">
    <source>
        <dbReference type="SAM" id="SignalP"/>
    </source>
</evidence>
<evidence type="ECO:0000256" key="10">
    <source>
        <dbReference type="RuleBase" id="RU079119"/>
    </source>
</evidence>
<dbReference type="PANTHER" id="PTHR22883:SF301">
    <property type="entry name" value="PALMITOYLTRANSFERASE ZDHHC12"/>
    <property type="match status" value="1"/>
</dbReference>
<feature type="transmembrane region" description="Helical" evidence="10">
    <location>
        <begin position="78"/>
        <end position="96"/>
    </location>
</feature>
<dbReference type="GO" id="GO:0005783">
    <property type="term" value="C:endoplasmic reticulum"/>
    <property type="evidence" value="ECO:0007669"/>
    <property type="project" value="TreeGrafter"/>
</dbReference>
<proteinExistence type="inferred from homology"/>
<dbReference type="OrthoDB" id="9909019at2759"/>
<keyword evidence="7" id="KW-0564">Palmitate</keyword>
<gene>
    <name evidence="13" type="ORF">TRSC58_03963</name>
</gene>
<keyword evidence="9 10" id="KW-0012">Acyltransferase</keyword>
<comment type="similarity">
    <text evidence="2 10">Belongs to the DHHC palmitoyltransferase family.</text>
</comment>
<feature type="transmembrane region" description="Helical" evidence="10">
    <location>
        <begin position="102"/>
        <end position="125"/>
    </location>
</feature>
<dbReference type="GO" id="GO:0019706">
    <property type="term" value="F:protein-cysteine S-palmitoyltransferase activity"/>
    <property type="evidence" value="ECO:0007669"/>
    <property type="project" value="UniProtKB-EC"/>
</dbReference>
<dbReference type="EC" id="2.3.1.225" evidence="10"/>
<evidence type="ECO:0000313" key="13">
    <source>
        <dbReference type="EMBL" id="ESL08336.1"/>
    </source>
</evidence>
<evidence type="ECO:0000256" key="3">
    <source>
        <dbReference type="ARBA" id="ARBA00022679"/>
    </source>
</evidence>
<sequence length="333" mass="37326">MLISLFSFFFFLSCPRFALRLCWFISSGWGGVVRMETVGVFVAPQEDRYNDTAAALGHIARCKCCGVTFFWSPDAAMCCLPTFTTLVIVFGVVFTLWNELGVFELCILVALLSTAFISAFLVICTDPGVYPRLSRGEPDPLHDAQDLVLCRVCGVRRPPRTSHCYQCNVCVEEHDHHCVVIGGCVGRRSLRWFVLYLVTVSGATAMGLFWVCRSLFVGSFAVAQQRRDTRNSAWNRTGHYSVVHDAGDENPLAIAVLVLLFVTLLLVLLLVGGLAIFYVFMLLTSTTRRESQRMQFNLAAVLRPRLMWENLMHVACPPPSKLLVPTHRKDFIT</sequence>
<keyword evidence="6 10" id="KW-0472">Membrane</keyword>
<keyword evidence="5 10" id="KW-1133">Transmembrane helix</keyword>
<evidence type="ECO:0000256" key="4">
    <source>
        <dbReference type="ARBA" id="ARBA00022692"/>
    </source>
</evidence>
<comment type="subcellular location">
    <subcellularLocation>
        <location evidence="1">Endomembrane system</location>
        <topology evidence="1">Multi-pass membrane protein</topology>
    </subcellularLocation>
</comment>
<evidence type="ECO:0000256" key="8">
    <source>
        <dbReference type="ARBA" id="ARBA00023288"/>
    </source>
</evidence>
<evidence type="ECO:0000256" key="9">
    <source>
        <dbReference type="ARBA" id="ARBA00023315"/>
    </source>
</evidence>